<dbReference type="Proteomes" id="UP000499080">
    <property type="component" value="Unassembled WGS sequence"/>
</dbReference>
<accession>A0A4Y2ID44</accession>
<keyword evidence="2" id="KW-1185">Reference proteome</keyword>
<reference evidence="1 2" key="1">
    <citation type="journal article" date="2019" name="Sci. Rep.">
        <title>Orb-weaving spider Araneus ventricosus genome elucidates the spidroin gene catalogue.</title>
        <authorList>
            <person name="Kono N."/>
            <person name="Nakamura H."/>
            <person name="Ohtoshi R."/>
            <person name="Moran D.A.P."/>
            <person name="Shinohara A."/>
            <person name="Yoshida Y."/>
            <person name="Fujiwara M."/>
            <person name="Mori M."/>
            <person name="Tomita M."/>
            <person name="Arakawa K."/>
        </authorList>
    </citation>
    <scope>NUCLEOTIDE SEQUENCE [LARGE SCALE GENOMIC DNA]</scope>
</reference>
<organism evidence="1 2">
    <name type="scientific">Araneus ventricosus</name>
    <name type="common">Orbweaver spider</name>
    <name type="synonym">Epeira ventricosa</name>
    <dbReference type="NCBI Taxonomy" id="182803"/>
    <lineage>
        <taxon>Eukaryota</taxon>
        <taxon>Metazoa</taxon>
        <taxon>Ecdysozoa</taxon>
        <taxon>Arthropoda</taxon>
        <taxon>Chelicerata</taxon>
        <taxon>Arachnida</taxon>
        <taxon>Araneae</taxon>
        <taxon>Araneomorphae</taxon>
        <taxon>Entelegynae</taxon>
        <taxon>Araneoidea</taxon>
        <taxon>Araneidae</taxon>
        <taxon>Araneus</taxon>
    </lineage>
</organism>
<dbReference type="AlphaFoldDB" id="A0A4Y2ID44"/>
<sequence>MITNSIRTVYQIPERENNKKSTKITGIRYASLAVINSSTKQANLIGAKENCPNNRNHTVPYQSAKMGTKQYRLGGGRKRILPITHEKEEATVVTNCKQRLPPTRI</sequence>
<evidence type="ECO:0000313" key="2">
    <source>
        <dbReference type="Proteomes" id="UP000499080"/>
    </source>
</evidence>
<comment type="caution">
    <text evidence="1">The sequence shown here is derived from an EMBL/GenBank/DDBJ whole genome shotgun (WGS) entry which is preliminary data.</text>
</comment>
<gene>
    <name evidence="1" type="ORF">AVEN_15957_1</name>
</gene>
<dbReference type="EMBL" id="BGPR01002569">
    <property type="protein sequence ID" value="GBM75623.1"/>
    <property type="molecule type" value="Genomic_DNA"/>
</dbReference>
<proteinExistence type="predicted"/>
<name>A0A4Y2ID44_ARAVE</name>
<evidence type="ECO:0000313" key="1">
    <source>
        <dbReference type="EMBL" id="GBM75623.1"/>
    </source>
</evidence>
<protein>
    <submittedName>
        <fullName evidence="1">Uncharacterized protein</fullName>
    </submittedName>
</protein>